<gene>
    <name evidence="1" type="ORF">MRB53_017189</name>
</gene>
<reference evidence="1 2" key="1">
    <citation type="journal article" date="2022" name="Hortic Res">
        <title>A haplotype resolved chromosomal level avocado genome allows analysis of novel avocado genes.</title>
        <authorList>
            <person name="Nath O."/>
            <person name="Fletcher S.J."/>
            <person name="Hayward A."/>
            <person name="Shaw L.M."/>
            <person name="Masouleh A.K."/>
            <person name="Furtado A."/>
            <person name="Henry R.J."/>
            <person name="Mitter N."/>
        </authorList>
    </citation>
    <scope>NUCLEOTIDE SEQUENCE [LARGE SCALE GENOMIC DNA]</scope>
    <source>
        <strain evidence="2">cv. Hass</strain>
    </source>
</reference>
<sequence length="74" mass="7924">MDLEKLDDPKKTKGKRATDPVNLSALVEAPEHLGVHAVERVNAKNGLVGAGVYITRVVRFGLEVELTVGLHGPP</sequence>
<protein>
    <submittedName>
        <fullName evidence="1">Uncharacterized protein</fullName>
    </submittedName>
</protein>
<evidence type="ECO:0000313" key="2">
    <source>
        <dbReference type="Proteomes" id="UP001234297"/>
    </source>
</evidence>
<accession>A0ACC2M4B8</accession>
<proteinExistence type="predicted"/>
<dbReference type="Proteomes" id="UP001234297">
    <property type="component" value="Chromosome 5"/>
</dbReference>
<organism evidence="1 2">
    <name type="scientific">Persea americana</name>
    <name type="common">Avocado</name>
    <dbReference type="NCBI Taxonomy" id="3435"/>
    <lineage>
        <taxon>Eukaryota</taxon>
        <taxon>Viridiplantae</taxon>
        <taxon>Streptophyta</taxon>
        <taxon>Embryophyta</taxon>
        <taxon>Tracheophyta</taxon>
        <taxon>Spermatophyta</taxon>
        <taxon>Magnoliopsida</taxon>
        <taxon>Magnoliidae</taxon>
        <taxon>Laurales</taxon>
        <taxon>Lauraceae</taxon>
        <taxon>Persea</taxon>
    </lineage>
</organism>
<keyword evidence="2" id="KW-1185">Reference proteome</keyword>
<name>A0ACC2M4B8_PERAE</name>
<dbReference type="EMBL" id="CM056813">
    <property type="protein sequence ID" value="KAJ8640495.1"/>
    <property type="molecule type" value="Genomic_DNA"/>
</dbReference>
<evidence type="ECO:0000313" key="1">
    <source>
        <dbReference type="EMBL" id="KAJ8640495.1"/>
    </source>
</evidence>
<comment type="caution">
    <text evidence="1">The sequence shown here is derived from an EMBL/GenBank/DDBJ whole genome shotgun (WGS) entry which is preliminary data.</text>
</comment>